<reference evidence="3 4" key="1">
    <citation type="submission" date="2023-10" db="EMBL/GenBank/DDBJ databases">
        <title>Chromosome-scale genome assembly provides insights into flower coloration mechanisms of Canna indica.</title>
        <authorList>
            <person name="Li C."/>
        </authorList>
    </citation>
    <scope>NUCLEOTIDE SEQUENCE [LARGE SCALE GENOMIC DNA]</scope>
    <source>
        <tissue evidence="3">Flower</tissue>
    </source>
</reference>
<organism evidence="3 4">
    <name type="scientific">Canna indica</name>
    <name type="common">Indian-shot</name>
    <dbReference type="NCBI Taxonomy" id="4628"/>
    <lineage>
        <taxon>Eukaryota</taxon>
        <taxon>Viridiplantae</taxon>
        <taxon>Streptophyta</taxon>
        <taxon>Embryophyta</taxon>
        <taxon>Tracheophyta</taxon>
        <taxon>Spermatophyta</taxon>
        <taxon>Magnoliopsida</taxon>
        <taxon>Liliopsida</taxon>
        <taxon>Zingiberales</taxon>
        <taxon>Cannaceae</taxon>
        <taxon>Canna</taxon>
    </lineage>
</organism>
<dbReference type="Gene3D" id="3.20.20.80">
    <property type="entry name" value="Glycosidases"/>
    <property type="match status" value="1"/>
</dbReference>
<dbReference type="GO" id="GO:0005576">
    <property type="term" value="C:extracellular region"/>
    <property type="evidence" value="ECO:0007669"/>
    <property type="project" value="TreeGrafter"/>
</dbReference>
<dbReference type="InterPro" id="IPR001223">
    <property type="entry name" value="Glyco_hydro18_cat"/>
</dbReference>
<proteinExistence type="predicted"/>
<gene>
    <name evidence="3" type="ORF">Cni_G01612</name>
</gene>
<dbReference type="AlphaFoldDB" id="A0AAQ3Q166"/>
<dbReference type="Pfam" id="PF00704">
    <property type="entry name" value="Glyco_hydro_18"/>
    <property type="match status" value="1"/>
</dbReference>
<dbReference type="PROSITE" id="PS51910">
    <property type="entry name" value="GH18_2"/>
    <property type="match status" value="1"/>
</dbReference>
<evidence type="ECO:0000256" key="1">
    <source>
        <dbReference type="SAM" id="Phobius"/>
    </source>
</evidence>
<dbReference type="InterPro" id="IPR050314">
    <property type="entry name" value="Glycosyl_Hydrlase_18"/>
</dbReference>
<evidence type="ECO:0000313" key="3">
    <source>
        <dbReference type="EMBL" id="WOK92920.1"/>
    </source>
</evidence>
<accession>A0AAQ3Q166</accession>
<keyword evidence="1" id="KW-0472">Membrane</keyword>
<dbReference type="InterPro" id="IPR017853">
    <property type="entry name" value="GH"/>
</dbReference>
<sequence>MAVALDWINTMCYDFYGSWDTTATSEHATLHNPWSNISTSYGLQSWIAVGVPTVKVAMGMLLFGRTWRLNDRTSMAWGPWEKGGVFIYAKVVGFNRNNSSTMS</sequence>
<keyword evidence="4" id="KW-1185">Reference proteome</keyword>
<dbReference type="GO" id="GO:0005975">
    <property type="term" value="P:carbohydrate metabolic process"/>
    <property type="evidence" value="ECO:0007669"/>
    <property type="project" value="InterPro"/>
</dbReference>
<name>A0AAQ3Q166_9LILI</name>
<keyword evidence="1" id="KW-1133">Transmembrane helix</keyword>
<feature type="domain" description="GH18" evidence="2">
    <location>
        <begin position="1"/>
        <end position="103"/>
    </location>
</feature>
<dbReference type="Proteomes" id="UP001327560">
    <property type="component" value="Chromosome 1"/>
</dbReference>
<keyword evidence="1" id="KW-0812">Transmembrane</keyword>
<evidence type="ECO:0000313" key="4">
    <source>
        <dbReference type="Proteomes" id="UP001327560"/>
    </source>
</evidence>
<dbReference type="GO" id="GO:0006032">
    <property type="term" value="P:chitin catabolic process"/>
    <property type="evidence" value="ECO:0007669"/>
    <property type="project" value="TreeGrafter"/>
</dbReference>
<dbReference type="SUPFAM" id="SSF51445">
    <property type="entry name" value="(Trans)glycosidases"/>
    <property type="match status" value="1"/>
</dbReference>
<evidence type="ECO:0000259" key="2">
    <source>
        <dbReference type="PROSITE" id="PS51910"/>
    </source>
</evidence>
<dbReference type="PANTHER" id="PTHR11177:SF317">
    <property type="entry name" value="CHITINASE 12-RELATED"/>
    <property type="match status" value="1"/>
</dbReference>
<feature type="transmembrane region" description="Helical" evidence="1">
    <location>
        <begin position="43"/>
        <end position="63"/>
    </location>
</feature>
<dbReference type="GO" id="GO:0004568">
    <property type="term" value="F:chitinase activity"/>
    <property type="evidence" value="ECO:0007669"/>
    <property type="project" value="TreeGrafter"/>
</dbReference>
<dbReference type="GO" id="GO:0008061">
    <property type="term" value="F:chitin binding"/>
    <property type="evidence" value="ECO:0007669"/>
    <property type="project" value="TreeGrafter"/>
</dbReference>
<dbReference type="EMBL" id="CP136890">
    <property type="protein sequence ID" value="WOK92920.1"/>
    <property type="molecule type" value="Genomic_DNA"/>
</dbReference>
<protein>
    <recommendedName>
        <fullName evidence="2">GH18 domain-containing protein</fullName>
    </recommendedName>
</protein>
<dbReference type="PANTHER" id="PTHR11177">
    <property type="entry name" value="CHITINASE"/>
    <property type="match status" value="1"/>
</dbReference>